<name>A0A9P9E3B3_9HYPO</name>
<proteinExistence type="predicted"/>
<organism evidence="1 2">
    <name type="scientific">Dactylonectria macrodidyma</name>
    <dbReference type="NCBI Taxonomy" id="307937"/>
    <lineage>
        <taxon>Eukaryota</taxon>
        <taxon>Fungi</taxon>
        <taxon>Dikarya</taxon>
        <taxon>Ascomycota</taxon>
        <taxon>Pezizomycotina</taxon>
        <taxon>Sordariomycetes</taxon>
        <taxon>Hypocreomycetidae</taxon>
        <taxon>Hypocreales</taxon>
        <taxon>Nectriaceae</taxon>
        <taxon>Dactylonectria</taxon>
    </lineage>
</organism>
<dbReference type="Proteomes" id="UP000738349">
    <property type="component" value="Unassembled WGS sequence"/>
</dbReference>
<comment type="caution">
    <text evidence="1">The sequence shown here is derived from an EMBL/GenBank/DDBJ whole genome shotgun (WGS) entry which is preliminary data.</text>
</comment>
<dbReference type="OrthoDB" id="5088056at2759"/>
<dbReference type="AlphaFoldDB" id="A0A9P9E3B3"/>
<protein>
    <submittedName>
        <fullName evidence="1">Uncharacterized protein</fullName>
    </submittedName>
</protein>
<sequence length="393" mass="44887">MATKTPPSRWPVNLPERIPQDEQQWQIQRKLHGLDNPEHIVNKLAVFDARGLSCDSHPELEIWQQVVLFAASIVDLHFGQDKAAFSRGVLGGRLTSVPQKRATTAVLRLIKSLDRLYPHLKHRAFELLVFLDVPISMLQRWPRRDFERLETFFPRDTKPPDEIEASVPLYIPFLVKLLRPMYPLEQICVALKTNTLGKCEFDKFWKSIQSSKGDKEVSMLDLVQPNYFSVTSPLRTIQHYATFHLSDELQKKAMEAGNRQRGYDPVPSGMSNEAQFYGFQWSSLHMDVVKLAIPLMVNLELLVKGEEGFTKSRAVCHKSGSIRTPDGTFRTIIPTTKNDEPRKVSLGGYMLGQNWVPWENHLGYVLNQGVCILPELGKDIGYVSMLSFNHPSH</sequence>
<keyword evidence="2" id="KW-1185">Reference proteome</keyword>
<dbReference type="EMBL" id="JAGMUV010000017">
    <property type="protein sequence ID" value="KAH7131190.1"/>
    <property type="molecule type" value="Genomic_DNA"/>
</dbReference>
<gene>
    <name evidence="1" type="ORF">EDB81DRAFT_808097</name>
</gene>
<evidence type="ECO:0000313" key="1">
    <source>
        <dbReference type="EMBL" id="KAH7131190.1"/>
    </source>
</evidence>
<reference evidence="1" key="1">
    <citation type="journal article" date="2021" name="Nat. Commun.">
        <title>Genetic determinants of endophytism in the Arabidopsis root mycobiome.</title>
        <authorList>
            <person name="Mesny F."/>
            <person name="Miyauchi S."/>
            <person name="Thiergart T."/>
            <person name="Pickel B."/>
            <person name="Atanasova L."/>
            <person name="Karlsson M."/>
            <person name="Huettel B."/>
            <person name="Barry K.W."/>
            <person name="Haridas S."/>
            <person name="Chen C."/>
            <person name="Bauer D."/>
            <person name="Andreopoulos W."/>
            <person name="Pangilinan J."/>
            <person name="LaButti K."/>
            <person name="Riley R."/>
            <person name="Lipzen A."/>
            <person name="Clum A."/>
            <person name="Drula E."/>
            <person name="Henrissat B."/>
            <person name="Kohler A."/>
            <person name="Grigoriev I.V."/>
            <person name="Martin F.M."/>
            <person name="Hacquard S."/>
        </authorList>
    </citation>
    <scope>NUCLEOTIDE SEQUENCE</scope>
    <source>
        <strain evidence="1">MPI-CAGE-AT-0147</strain>
    </source>
</reference>
<evidence type="ECO:0000313" key="2">
    <source>
        <dbReference type="Proteomes" id="UP000738349"/>
    </source>
</evidence>
<accession>A0A9P9E3B3</accession>